<keyword evidence="3" id="KW-1185">Reference proteome</keyword>
<dbReference type="InterPro" id="IPR029058">
    <property type="entry name" value="AB_hydrolase_fold"/>
</dbReference>
<dbReference type="RefSeq" id="WP_173763980.1">
    <property type="nucleotide sequence ID" value="NZ_CP048836.1"/>
</dbReference>
<accession>A0A6C1AZN0</accession>
<organism evidence="2 3">
    <name type="scientific">Nitrogeniibacter mangrovi</name>
    <dbReference type="NCBI Taxonomy" id="2016596"/>
    <lineage>
        <taxon>Bacteria</taxon>
        <taxon>Pseudomonadati</taxon>
        <taxon>Pseudomonadota</taxon>
        <taxon>Betaproteobacteria</taxon>
        <taxon>Rhodocyclales</taxon>
        <taxon>Zoogloeaceae</taxon>
        <taxon>Nitrogeniibacter</taxon>
    </lineage>
</organism>
<dbReference type="GO" id="GO:0016787">
    <property type="term" value="F:hydrolase activity"/>
    <property type="evidence" value="ECO:0007669"/>
    <property type="project" value="UniProtKB-KW"/>
</dbReference>
<evidence type="ECO:0000313" key="3">
    <source>
        <dbReference type="Proteomes" id="UP000501991"/>
    </source>
</evidence>
<keyword evidence="2" id="KW-0378">Hydrolase</keyword>
<feature type="compositionally biased region" description="Polar residues" evidence="1">
    <location>
        <begin position="157"/>
        <end position="167"/>
    </location>
</feature>
<dbReference type="AlphaFoldDB" id="A0A6C1AZN0"/>
<proteinExistence type="predicted"/>
<dbReference type="SUPFAM" id="SSF53474">
    <property type="entry name" value="alpha/beta-Hydrolases"/>
    <property type="match status" value="1"/>
</dbReference>
<dbReference type="PANTHER" id="PTHR36837:SF5">
    <property type="entry name" value="POLY-3-HYDROXYBUTYRATE SYNTHASE"/>
    <property type="match status" value="1"/>
</dbReference>
<evidence type="ECO:0000313" key="2">
    <source>
        <dbReference type="EMBL" id="QID16812.1"/>
    </source>
</evidence>
<dbReference type="InterPro" id="IPR051321">
    <property type="entry name" value="PHA/PHB_synthase"/>
</dbReference>
<feature type="region of interest" description="Disordered" evidence="1">
    <location>
        <begin position="157"/>
        <end position="199"/>
    </location>
</feature>
<gene>
    <name evidence="2" type="ORF">G3580_03665</name>
</gene>
<name>A0A6C1AZN0_9RHOO</name>
<dbReference type="KEGG" id="azq:G3580_03665"/>
<dbReference type="Proteomes" id="UP000501991">
    <property type="component" value="Chromosome"/>
</dbReference>
<reference evidence="2 3" key="1">
    <citation type="submission" date="2020-02" db="EMBL/GenBank/DDBJ databases">
        <title>Nitrogenibacter mangrovi gen. nov., sp. nov. isolated from mangrove sediment, a denitrifying betaproteobacterium.</title>
        <authorList>
            <person name="Liao H."/>
            <person name="Tian Y."/>
        </authorList>
    </citation>
    <scope>NUCLEOTIDE SEQUENCE [LARGE SCALE GENOMIC DNA]</scope>
    <source>
        <strain evidence="2 3">M9-3-2</strain>
    </source>
</reference>
<dbReference type="EMBL" id="CP048836">
    <property type="protein sequence ID" value="QID16812.1"/>
    <property type="molecule type" value="Genomic_DNA"/>
</dbReference>
<dbReference type="PANTHER" id="PTHR36837">
    <property type="entry name" value="POLY(3-HYDROXYALKANOATE) POLYMERASE SUBUNIT PHAC"/>
    <property type="match status" value="1"/>
</dbReference>
<sequence length="199" mass="22436">MDERLLGRRAPMTDLMAWNADATRMPYRMHGEYLRRCFLDNDLFEGRYTVDGRAIVLGDIRMPLFVVATERDHVSPWRSVYQIKLVADTEVSVLLTSGGHNAGIVSEPSHAGRRYRYTPAHKDEHYLDPDSGFAATPATEGSWWPCWAEWLEARSSGQNAAPGSRSRTPAAPAFIPPSPREHATWTRHSWADGSRACRP</sequence>
<protein>
    <submittedName>
        <fullName evidence="2">Alpha/beta hydrolase</fullName>
    </submittedName>
</protein>
<evidence type="ECO:0000256" key="1">
    <source>
        <dbReference type="SAM" id="MobiDB-lite"/>
    </source>
</evidence>